<dbReference type="PROSITE" id="PS51891">
    <property type="entry name" value="CENP_V_GFA"/>
    <property type="match status" value="2"/>
</dbReference>
<comment type="caution">
    <text evidence="5">The sequence shown here is derived from an EMBL/GenBank/DDBJ whole genome shotgun (WGS) entry which is preliminary data.</text>
</comment>
<keyword evidence="3" id="KW-0862">Zinc</keyword>
<proteinExistence type="inferred from homology"/>
<organism evidence="5 6">
    <name type="scientific">Immersiella caudata</name>
    <dbReference type="NCBI Taxonomy" id="314043"/>
    <lineage>
        <taxon>Eukaryota</taxon>
        <taxon>Fungi</taxon>
        <taxon>Dikarya</taxon>
        <taxon>Ascomycota</taxon>
        <taxon>Pezizomycotina</taxon>
        <taxon>Sordariomycetes</taxon>
        <taxon>Sordariomycetidae</taxon>
        <taxon>Sordariales</taxon>
        <taxon>Lasiosphaeriaceae</taxon>
        <taxon>Immersiella</taxon>
    </lineage>
</organism>
<sequence>MSFPGPLRGNCHCGRFRFTLSANLGDVFACGCSLCRKLGCLWLRVAPDSEFTVSRDDGVLVAYEELKFCGKCGTPVMGEHQAGPLNGEVLVNARAIWGFNPFEAGIKQVVAVSEEGRALQPMDMVPGALPAKHHGSCHCGKVRVQLLAEIPGLEVKEDNCSSCVRNAYIGVYPTKDQVRVHGRENTFEYLYGRKFNGEAHCKTCGVLVFNNVYGPLISVFDSLPPERKEVVLGIYWKNMAMQPLNVRVLDNVNFESLDVNRADEGTEGYVLVD</sequence>
<dbReference type="InterPro" id="IPR052355">
    <property type="entry name" value="CENP-V-like"/>
</dbReference>
<reference evidence="5" key="1">
    <citation type="submission" date="2023-06" db="EMBL/GenBank/DDBJ databases">
        <title>Genome-scale phylogeny and comparative genomics of the fungal order Sordariales.</title>
        <authorList>
            <consortium name="Lawrence Berkeley National Laboratory"/>
            <person name="Hensen N."/>
            <person name="Bonometti L."/>
            <person name="Westerberg I."/>
            <person name="Brannstrom I.O."/>
            <person name="Guillou S."/>
            <person name="Cros-Aarteil S."/>
            <person name="Calhoun S."/>
            <person name="Haridas S."/>
            <person name="Kuo A."/>
            <person name="Mondo S."/>
            <person name="Pangilinan J."/>
            <person name="Riley R."/>
            <person name="Labutti K."/>
            <person name="Andreopoulos B."/>
            <person name="Lipzen A."/>
            <person name="Chen C."/>
            <person name="Yanf M."/>
            <person name="Daum C."/>
            <person name="Ng V."/>
            <person name="Clum A."/>
            <person name="Steindorff A."/>
            <person name="Ohm R."/>
            <person name="Martin F."/>
            <person name="Silar P."/>
            <person name="Natvig D."/>
            <person name="Lalanne C."/>
            <person name="Gautier V."/>
            <person name="Ament-Velasquez S.L."/>
            <person name="Kruys A."/>
            <person name="Hutchinson M.I."/>
            <person name="Powell A.J."/>
            <person name="Barry K."/>
            <person name="Miller A.N."/>
            <person name="Grigoriev I.V."/>
            <person name="Debuchy R."/>
            <person name="Gladieux P."/>
            <person name="Thoren M.H."/>
            <person name="Johannesson H."/>
        </authorList>
    </citation>
    <scope>NUCLEOTIDE SEQUENCE</scope>
    <source>
        <strain evidence="5">CBS 606.72</strain>
    </source>
</reference>
<accession>A0AA39XHT3</accession>
<dbReference type="InterPro" id="IPR006913">
    <property type="entry name" value="CENP-V/GFA"/>
</dbReference>
<protein>
    <submittedName>
        <fullName evidence="5">Mss4-like protein</fullName>
    </submittedName>
</protein>
<dbReference type="AlphaFoldDB" id="A0AA39XHT3"/>
<dbReference type="EMBL" id="JAULSU010000001">
    <property type="protein sequence ID" value="KAK0634164.1"/>
    <property type="molecule type" value="Genomic_DNA"/>
</dbReference>
<evidence type="ECO:0000256" key="2">
    <source>
        <dbReference type="ARBA" id="ARBA00022723"/>
    </source>
</evidence>
<evidence type="ECO:0000259" key="4">
    <source>
        <dbReference type="PROSITE" id="PS51891"/>
    </source>
</evidence>
<gene>
    <name evidence="5" type="ORF">B0T14DRAFT_87023</name>
</gene>
<keyword evidence="6" id="KW-1185">Reference proteome</keyword>
<dbReference type="PANTHER" id="PTHR28620:SF1">
    <property type="entry name" value="CENP-V_GFA DOMAIN-CONTAINING PROTEIN"/>
    <property type="match status" value="1"/>
</dbReference>
<evidence type="ECO:0000256" key="1">
    <source>
        <dbReference type="ARBA" id="ARBA00005495"/>
    </source>
</evidence>
<dbReference type="Pfam" id="PF04828">
    <property type="entry name" value="GFA"/>
    <property type="match status" value="1"/>
</dbReference>
<name>A0AA39XHT3_9PEZI</name>
<dbReference type="GO" id="GO:0016846">
    <property type="term" value="F:carbon-sulfur lyase activity"/>
    <property type="evidence" value="ECO:0007669"/>
    <property type="project" value="InterPro"/>
</dbReference>
<dbReference type="Gene3D" id="2.170.150.70">
    <property type="match status" value="2"/>
</dbReference>
<evidence type="ECO:0000313" key="5">
    <source>
        <dbReference type="EMBL" id="KAK0634164.1"/>
    </source>
</evidence>
<dbReference type="Proteomes" id="UP001175000">
    <property type="component" value="Unassembled WGS sequence"/>
</dbReference>
<dbReference type="GO" id="GO:0046872">
    <property type="term" value="F:metal ion binding"/>
    <property type="evidence" value="ECO:0007669"/>
    <property type="project" value="UniProtKB-KW"/>
</dbReference>
<evidence type="ECO:0000313" key="6">
    <source>
        <dbReference type="Proteomes" id="UP001175000"/>
    </source>
</evidence>
<feature type="domain" description="CENP-V/GFA" evidence="4">
    <location>
        <begin position="7"/>
        <end position="103"/>
    </location>
</feature>
<dbReference type="PANTHER" id="PTHR28620">
    <property type="entry name" value="CENTROMERE PROTEIN V"/>
    <property type="match status" value="1"/>
</dbReference>
<dbReference type="InterPro" id="IPR011057">
    <property type="entry name" value="Mss4-like_sf"/>
</dbReference>
<feature type="domain" description="CENP-V/GFA" evidence="4">
    <location>
        <begin position="133"/>
        <end position="270"/>
    </location>
</feature>
<evidence type="ECO:0000256" key="3">
    <source>
        <dbReference type="ARBA" id="ARBA00022833"/>
    </source>
</evidence>
<dbReference type="SUPFAM" id="SSF51316">
    <property type="entry name" value="Mss4-like"/>
    <property type="match status" value="2"/>
</dbReference>
<keyword evidence="2" id="KW-0479">Metal-binding</keyword>
<comment type="similarity">
    <text evidence="1">Belongs to the Gfa family.</text>
</comment>